<proteinExistence type="predicted"/>
<dbReference type="AlphaFoldDB" id="A0A811U6B7"/>
<comment type="caution">
    <text evidence="2">The sequence shown here is derived from an EMBL/GenBank/DDBJ whole genome shotgun (WGS) entry which is preliminary data.</text>
</comment>
<accession>A0A811U6B7</accession>
<name>A0A811U6B7_CERCA</name>
<organism evidence="2 3">
    <name type="scientific">Ceratitis capitata</name>
    <name type="common">Mediterranean fruit fly</name>
    <name type="synonym">Tephritis capitata</name>
    <dbReference type="NCBI Taxonomy" id="7213"/>
    <lineage>
        <taxon>Eukaryota</taxon>
        <taxon>Metazoa</taxon>
        <taxon>Ecdysozoa</taxon>
        <taxon>Arthropoda</taxon>
        <taxon>Hexapoda</taxon>
        <taxon>Insecta</taxon>
        <taxon>Pterygota</taxon>
        <taxon>Neoptera</taxon>
        <taxon>Endopterygota</taxon>
        <taxon>Diptera</taxon>
        <taxon>Brachycera</taxon>
        <taxon>Muscomorpha</taxon>
        <taxon>Tephritoidea</taxon>
        <taxon>Tephritidae</taxon>
        <taxon>Ceratitis</taxon>
        <taxon>Ceratitis</taxon>
    </lineage>
</organism>
<reference evidence="2" key="1">
    <citation type="submission" date="2020-11" db="EMBL/GenBank/DDBJ databases">
        <authorList>
            <person name="Whitehead M."/>
        </authorList>
    </citation>
    <scope>NUCLEOTIDE SEQUENCE</scope>
    <source>
        <strain evidence="2">EGII</strain>
    </source>
</reference>
<keyword evidence="1" id="KW-0732">Signal</keyword>
<protein>
    <submittedName>
        <fullName evidence="2">(Mediterranean fruit fly) hypothetical protein</fullName>
    </submittedName>
</protein>
<gene>
    <name evidence="2" type="ORF">CCAP1982_LOCUS3151</name>
</gene>
<feature type="signal peptide" evidence="1">
    <location>
        <begin position="1"/>
        <end position="24"/>
    </location>
</feature>
<evidence type="ECO:0000313" key="2">
    <source>
        <dbReference type="EMBL" id="CAD6994399.1"/>
    </source>
</evidence>
<feature type="chain" id="PRO_5033002969" evidence="1">
    <location>
        <begin position="25"/>
        <end position="109"/>
    </location>
</feature>
<evidence type="ECO:0000313" key="3">
    <source>
        <dbReference type="Proteomes" id="UP000606786"/>
    </source>
</evidence>
<sequence length="109" mass="12801">MTQFAYHCTRTITLILLRFNCSTAEHAPLWLRLLCGKRKLTSWQVCYGNSSMFVFNFVNCNNLVNQHYYEYPPASSYDCCSEFVTYWVFDVVILKNRVKKLQIYGCSIA</sequence>
<dbReference type="Proteomes" id="UP000606786">
    <property type="component" value="Unassembled WGS sequence"/>
</dbReference>
<evidence type="ECO:0000256" key="1">
    <source>
        <dbReference type="SAM" id="SignalP"/>
    </source>
</evidence>
<dbReference type="EMBL" id="CAJHJT010000001">
    <property type="protein sequence ID" value="CAD6994399.1"/>
    <property type="molecule type" value="Genomic_DNA"/>
</dbReference>
<keyword evidence="3" id="KW-1185">Reference proteome</keyword>